<feature type="compositionally biased region" description="Basic and acidic residues" evidence="5">
    <location>
        <begin position="409"/>
        <end position="423"/>
    </location>
</feature>
<feature type="transmembrane region" description="Helical" evidence="6">
    <location>
        <begin position="47"/>
        <end position="64"/>
    </location>
</feature>
<evidence type="ECO:0000256" key="3">
    <source>
        <dbReference type="ARBA" id="ARBA00022989"/>
    </source>
</evidence>
<dbReference type="InterPro" id="IPR023408">
    <property type="entry name" value="MscS_beta-dom_sf"/>
</dbReference>
<evidence type="ECO:0000256" key="5">
    <source>
        <dbReference type="SAM" id="MobiDB-lite"/>
    </source>
</evidence>
<name>A0A4Y3KYC0_9CELL</name>
<dbReference type="InterPro" id="IPR010920">
    <property type="entry name" value="LSM_dom_sf"/>
</dbReference>
<reference evidence="8" key="1">
    <citation type="submission" date="2019-06" db="EMBL/GenBank/DDBJ databases">
        <title>Whole genome shotgun sequence of Cellulomonas cellasea NBRC 3753.</title>
        <authorList>
            <person name="Hosoyama A."/>
            <person name="Uohara A."/>
            <person name="Ohji S."/>
            <person name="Ichikawa N."/>
        </authorList>
    </citation>
    <scope>NUCLEOTIDE SEQUENCE [LARGE SCALE GENOMIC DNA]</scope>
    <source>
        <strain evidence="8">NBRC 3753</strain>
    </source>
</reference>
<feature type="transmembrane region" description="Helical" evidence="6">
    <location>
        <begin position="124"/>
        <end position="145"/>
    </location>
</feature>
<comment type="subcellular location">
    <subcellularLocation>
        <location evidence="1">Membrane</location>
    </subcellularLocation>
</comment>
<accession>A0A4Y3KYC0</accession>
<dbReference type="Proteomes" id="UP000317046">
    <property type="component" value="Unassembled WGS sequence"/>
</dbReference>
<dbReference type="RefSeq" id="WP_307722735.1">
    <property type="nucleotide sequence ID" value="NZ_BJLR01000017.1"/>
</dbReference>
<organism evidence="8 9">
    <name type="scientific">Cellulomonas cellasea</name>
    <dbReference type="NCBI Taxonomy" id="43670"/>
    <lineage>
        <taxon>Bacteria</taxon>
        <taxon>Bacillati</taxon>
        <taxon>Actinomycetota</taxon>
        <taxon>Actinomycetes</taxon>
        <taxon>Micrococcales</taxon>
        <taxon>Cellulomonadaceae</taxon>
        <taxon>Cellulomonas</taxon>
    </lineage>
</organism>
<feature type="region of interest" description="Disordered" evidence="5">
    <location>
        <begin position="337"/>
        <end position="379"/>
    </location>
</feature>
<keyword evidence="4 6" id="KW-0472">Membrane</keyword>
<dbReference type="GO" id="GO:0055085">
    <property type="term" value="P:transmembrane transport"/>
    <property type="evidence" value="ECO:0007669"/>
    <property type="project" value="InterPro"/>
</dbReference>
<feature type="compositionally biased region" description="Basic and acidic residues" evidence="5">
    <location>
        <begin position="666"/>
        <end position="677"/>
    </location>
</feature>
<comment type="caution">
    <text evidence="8">The sequence shown here is derived from an EMBL/GenBank/DDBJ whole genome shotgun (WGS) entry which is preliminary data.</text>
</comment>
<dbReference type="EMBL" id="BJLR01000017">
    <property type="protein sequence ID" value="GEA87870.1"/>
    <property type="molecule type" value="Genomic_DNA"/>
</dbReference>
<keyword evidence="9" id="KW-1185">Reference proteome</keyword>
<feature type="compositionally biased region" description="Basic and acidic residues" evidence="5">
    <location>
        <begin position="468"/>
        <end position="542"/>
    </location>
</feature>
<dbReference type="Gene3D" id="2.30.30.60">
    <property type="match status" value="1"/>
</dbReference>
<feature type="transmembrane region" description="Helical" evidence="6">
    <location>
        <begin position="6"/>
        <end position="26"/>
    </location>
</feature>
<evidence type="ECO:0000256" key="1">
    <source>
        <dbReference type="ARBA" id="ARBA00004370"/>
    </source>
</evidence>
<evidence type="ECO:0000256" key="4">
    <source>
        <dbReference type="ARBA" id="ARBA00023136"/>
    </source>
</evidence>
<evidence type="ECO:0000313" key="8">
    <source>
        <dbReference type="EMBL" id="GEA87870.1"/>
    </source>
</evidence>
<feature type="compositionally biased region" description="Low complexity" evidence="5">
    <location>
        <begin position="342"/>
        <end position="357"/>
    </location>
</feature>
<sequence>MIVTVLAVVAGIVAAFVVAGIVSAIVRSAGRRSAVASDLSRRARKPLRAVLVVVAVWVALVVTTDASDTWVPTVRHVLVIALIACVAWLIGALAFVVEDIALARYRIDVPDNRHARRVRTQVTVLRRVTVAILVVAAVAAILMTFEAARAFGTGLLASAGLLSIVAGLAAQSSLANLFAGLQLAFTDAIRVDDVVVVDDEWGRIEEITLTYIVVHVWDDRRLILPSTYFTTTPFENWTRRAADLLGTVELDLDWSVPVEEMRAELARLLDETELWDHRVGILQVTEATGGYVRVRALASAVDAPTLFDLRCYVREGLVGWLQQSAPHGVPRTRLETVQDLPGARTGSAGAAAGSLGRRSGRPTVEPAPQGQPGDTQRLQLTQTDARLFTGSIDALERSRAFSGPGSEVIAEREQAADRTDSRGTPRVSGPVTVVGPPLPEPQPADAGDAHDEAARHGSAGRAAGDDGDAARAREAERAHEADRVRAEAERARAESERARRDAERARVDAERAREAERARLDAERAAEQERTRLGGGRPDRGADPYGDADARTTTVMRPTPGEPSRTPSRTSVLPAEPDASGWRATWNLPGSEHLTALPGHGDRPTAPPPAPERTSAFPRDTAGGRPAEPTAPAQPQSPPLGTRRQRQAQADETAVFGADDVQGYGDSRRRGADRDEGSDGPPTARYDWRGGE</sequence>
<evidence type="ECO:0000256" key="2">
    <source>
        <dbReference type="ARBA" id="ARBA00022692"/>
    </source>
</evidence>
<dbReference type="Gene3D" id="1.10.287.1260">
    <property type="match status" value="1"/>
</dbReference>
<keyword evidence="2 6" id="KW-0812">Transmembrane</keyword>
<dbReference type="PANTHER" id="PTHR30566:SF25">
    <property type="entry name" value="INNER MEMBRANE PROTEIN"/>
    <property type="match status" value="1"/>
</dbReference>
<keyword evidence="3 6" id="KW-1133">Transmembrane helix</keyword>
<proteinExistence type="predicted"/>
<evidence type="ECO:0000313" key="9">
    <source>
        <dbReference type="Proteomes" id="UP000317046"/>
    </source>
</evidence>
<dbReference type="PANTHER" id="PTHR30566">
    <property type="entry name" value="YNAI-RELATED MECHANOSENSITIVE ION CHANNEL"/>
    <property type="match status" value="1"/>
</dbReference>
<evidence type="ECO:0000259" key="7">
    <source>
        <dbReference type="Pfam" id="PF00924"/>
    </source>
</evidence>
<protein>
    <recommendedName>
        <fullName evidence="7">Mechanosensitive ion channel MscS domain-containing protein</fullName>
    </recommendedName>
</protein>
<dbReference type="SUPFAM" id="SSF50182">
    <property type="entry name" value="Sm-like ribonucleoproteins"/>
    <property type="match status" value="1"/>
</dbReference>
<evidence type="ECO:0000256" key="6">
    <source>
        <dbReference type="SAM" id="Phobius"/>
    </source>
</evidence>
<feature type="transmembrane region" description="Helical" evidence="6">
    <location>
        <begin position="76"/>
        <end position="103"/>
    </location>
</feature>
<feature type="domain" description="Mechanosensitive ion channel MscS" evidence="7">
    <location>
        <begin position="173"/>
        <end position="239"/>
    </location>
</feature>
<feature type="region of interest" description="Disordered" evidence="5">
    <location>
        <begin position="398"/>
        <end position="692"/>
    </location>
</feature>
<dbReference type="Pfam" id="PF00924">
    <property type="entry name" value="MS_channel_2nd"/>
    <property type="match status" value="1"/>
</dbReference>
<gene>
    <name evidence="8" type="ORF">CCE01nite_18190</name>
</gene>
<dbReference type="GO" id="GO:0016020">
    <property type="term" value="C:membrane"/>
    <property type="evidence" value="ECO:0007669"/>
    <property type="project" value="UniProtKB-SubCell"/>
</dbReference>
<dbReference type="InterPro" id="IPR006685">
    <property type="entry name" value="MscS_channel_2nd"/>
</dbReference>
<dbReference type="AlphaFoldDB" id="A0A4Y3KYC0"/>